<feature type="transmembrane region" description="Helical" evidence="4">
    <location>
        <begin position="140"/>
        <end position="162"/>
    </location>
</feature>
<reference evidence="7" key="1">
    <citation type="submission" date="2016-10" db="EMBL/GenBank/DDBJ databases">
        <authorList>
            <person name="Varghese N."/>
            <person name="Submissions S."/>
        </authorList>
    </citation>
    <scope>NUCLEOTIDE SEQUENCE [LARGE SCALE GENOMIC DNA]</scope>
    <source>
        <strain evidence="7">ATCC 700689</strain>
    </source>
</reference>
<feature type="transmembrane region" description="Helical" evidence="4">
    <location>
        <begin position="372"/>
        <end position="391"/>
    </location>
</feature>
<feature type="domain" description="Major facilitator superfamily (MFS) profile" evidence="5">
    <location>
        <begin position="14"/>
        <end position="396"/>
    </location>
</feature>
<organism evidence="6 7">
    <name type="scientific">Pseudomonas abietaniphila</name>
    <dbReference type="NCBI Taxonomy" id="89065"/>
    <lineage>
        <taxon>Bacteria</taxon>
        <taxon>Pseudomonadati</taxon>
        <taxon>Pseudomonadota</taxon>
        <taxon>Gammaproteobacteria</taxon>
        <taxon>Pseudomonadales</taxon>
        <taxon>Pseudomonadaceae</taxon>
        <taxon>Pseudomonas</taxon>
    </lineage>
</organism>
<evidence type="ECO:0000256" key="1">
    <source>
        <dbReference type="ARBA" id="ARBA00022692"/>
    </source>
</evidence>
<dbReference type="AlphaFoldDB" id="A0A1G7RNB8"/>
<evidence type="ECO:0000313" key="6">
    <source>
        <dbReference type="EMBL" id="SDG12281.1"/>
    </source>
</evidence>
<feature type="transmembrane region" description="Helical" evidence="4">
    <location>
        <begin position="105"/>
        <end position="128"/>
    </location>
</feature>
<dbReference type="Proteomes" id="UP000182894">
    <property type="component" value="Unassembled WGS sequence"/>
</dbReference>
<dbReference type="InterPro" id="IPR036259">
    <property type="entry name" value="MFS_trans_sf"/>
</dbReference>
<feature type="transmembrane region" description="Helical" evidence="4">
    <location>
        <begin position="215"/>
        <end position="238"/>
    </location>
</feature>
<feature type="transmembrane region" description="Helical" evidence="4">
    <location>
        <begin position="52"/>
        <end position="70"/>
    </location>
</feature>
<dbReference type="EMBL" id="FNCO01000001">
    <property type="protein sequence ID" value="SDG12281.1"/>
    <property type="molecule type" value="Genomic_DNA"/>
</dbReference>
<accession>A0A1G7RNB8</accession>
<evidence type="ECO:0000256" key="3">
    <source>
        <dbReference type="ARBA" id="ARBA00023136"/>
    </source>
</evidence>
<dbReference type="PANTHER" id="PTHR23523:SF2">
    <property type="entry name" value="2-NITROIMIDAZOLE TRANSPORTER"/>
    <property type="match status" value="1"/>
</dbReference>
<dbReference type="GO" id="GO:0022857">
    <property type="term" value="F:transmembrane transporter activity"/>
    <property type="evidence" value="ECO:0007669"/>
    <property type="project" value="InterPro"/>
</dbReference>
<protein>
    <submittedName>
        <fullName evidence="6">MFS transporter, CP family, cyanate transporter</fullName>
    </submittedName>
</protein>
<dbReference type="Gene3D" id="1.20.1250.20">
    <property type="entry name" value="MFS general substrate transporter like domains"/>
    <property type="match status" value="1"/>
</dbReference>
<feature type="transmembrane region" description="Helical" evidence="4">
    <location>
        <begin position="174"/>
        <end position="194"/>
    </location>
</feature>
<keyword evidence="2 4" id="KW-1133">Transmembrane helix</keyword>
<dbReference type="PANTHER" id="PTHR23523">
    <property type="match status" value="1"/>
</dbReference>
<dbReference type="STRING" id="89065.SAMN05216605_101203"/>
<feature type="transmembrane region" description="Helical" evidence="4">
    <location>
        <begin position="341"/>
        <end position="360"/>
    </location>
</feature>
<evidence type="ECO:0000256" key="4">
    <source>
        <dbReference type="SAM" id="Phobius"/>
    </source>
</evidence>
<gene>
    <name evidence="6" type="ORF">SAMN05216605_101203</name>
</gene>
<sequence>MKASHPPISSRHSITAVVGLLVLSIALRPAIVSIGPILLLIQQHFHLNFTQAALLTSIPDVCMSIFALGAPKLIQRFGTDRCVVVALTLLGASTLLRALSPSPLFLLGSTFLISVGIAVAGALIGGWIKSHFPHRAAFFMGIYAAGLSLGATLGAVFAAPIAELTQSWRFSAGVWSILCVTAVISWVWMSRYFVTGAQGAKTHIKPAVPLPWADPQAWLVALNFGAGQFVVYALFAWLAPASSETAISQLPSGVLLGVFTAVFAIASVGAGMMPGNAHDRRLMLGASSLLAALGMGGLWLAPGLAPTLYVVLAAIGLGMGFTVAMTLPLDNVATPEQASAWTVFMLFIGYLIAALGPLSFGALRDHTASYTLSYEMLFAVTVLMVCFAPMLKPARTSRLAATIERKLMR</sequence>
<evidence type="ECO:0000313" key="7">
    <source>
        <dbReference type="Proteomes" id="UP000182894"/>
    </source>
</evidence>
<dbReference type="PROSITE" id="PS50850">
    <property type="entry name" value="MFS"/>
    <property type="match status" value="1"/>
</dbReference>
<feature type="transmembrane region" description="Helical" evidence="4">
    <location>
        <begin position="250"/>
        <end position="270"/>
    </location>
</feature>
<dbReference type="Pfam" id="PF07690">
    <property type="entry name" value="MFS_1"/>
    <property type="match status" value="1"/>
</dbReference>
<feature type="transmembrane region" description="Helical" evidence="4">
    <location>
        <begin position="307"/>
        <end position="329"/>
    </location>
</feature>
<keyword evidence="3 4" id="KW-0472">Membrane</keyword>
<feature type="transmembrane region" description="Helical" evidence="4">
    <location>
        <begin position="82"/>
        <end position="99"/>
    </location>
</feature>
<dbReference type="InterPro" id="IPR011701">
    <property type="entry name" value="MFS"/>
</dbReference>
<dbReference type="InterPro" id="IPR020846">
    <property type="entry name" value="MFS_dom"/>
</dbReference>
<proteinExistence type="predicted"/>
<dbReference type="InterPro" id="IPR052524">
    <property type="entry name" value="MFS_Cyanate_Porter"/>
</dbReference>
<feature type="transmembrane region" description="Helical" evidence="4">
    <location>
        <begin position="282"/>
        <end position="301"/>
    </location>
</feature>
<evidence type="ECO:0000259" key="5">
    <source>
        <dbReference type="PROSITE" id="PS50850"/>
    </source>
</evidence>
<feature type="transmembrane region" description="Helical" evidence="4">
    <location>
        <begin position="12"/>
        <end position="40"/>
    </location>
</feature>
<name>A0A1G7RNB8_9PSED</name>
<dbReference type="SUPFAM" id="SSF103473">
    <property type="entry name" value="MFS general substrate transporter"/>
    <property type="match status" value="1"/>
</dbReference>
<evidence type="ECO:0000256" key="2">
    <source>
        <dbReference type="ARBA" id="ARBA00022989"/>
    </source>
</evidence>
<dbReference type="OrthoDB" id="5758872at2"/>
<keyword evidence="7" id="KW-1185">Reference proteome</keyword>
<keyword evidence="1 4" id="KW-0812">Transmembrane</keyword>